<evidence type="ECO:0000313" key="1">
    <source>
        <dbReference type="EMBL" id="AEH61560.1"/>
    </source>
</evidence>
<proteinExistence type="predicted"/>
<sequence>MLIRKNISLDEKDFMKLQPLVEKQNGNFSAAIRDAIKLTDIALKNQGSVEEAVEILKCNQCMTDEDKIIINRHLLDWLLKNSRGLIPELEIINQVIDPFAFSTVGEFDGYIKEMVKKYNWQCQTSITSIDTSGSEKIRVEISNKNNNFNEFIALNIVLFLASWKKVDIENIHRKPGKLSIDLVRTDEPFTEIPEGIKKHFGYLEPVYKEINNNYKFWHRVISEYIESGYNIVALPRDQFEEFIAGEIANGVRIIESKANIPIDKIDLVDLLILFKDQFSVYRLVNNIEINLKPGNETLIVHHDYRDKRAISTITKYFSSIFEASGYRFNATHTSTLIIFERIEDSK</sequence>
<reference evidence="1 2" key="1">
    <citation type="submission" date="2010-07" db="EMBL/GenBank/DDBJ databases">
        <title>The complete genome of Methanosalsum zhilinae DSM 4017.</title>
        <authorList>
            <consortium name="US DOE Joint Genome Institute (JGI-PGF)"/>
            <person name="Lucas S."/>
            <person name="Copeland A."/>
            <person name="Lapidus A."/>
            <person name="Glavina del Rio T."/>
            <person name="Dalin E."/>
            <person name="Tice H."/>
            <person name="Bruce D."/>
            <person name="Goodwin L."/>
            <person name="Pitluck S."/>
            <person name="Kyrpides N."/>
            <person name="Mavromatis K."/>
            <person name="Ovchinnikova G."/>
            <person name="Daligault H."/>
            <person name="Detter J.C."/>
            <person name="Han C."/>
            <person name="Tapia R."/>
            <person name="Larimer F."/>
            <person name="Land M."/>
            <person name="Hauser L."/>
            <person name="Markowitz V."/>
            <person name="Cheng J.-F."/>
            <person name="Hugenholtz P."/>
            <person name="Woyke T."/>
            <person name="Wu D."/>
            <person name="Spring S."/>
            <person name="Schueler E."/>
            <person name="Brambilla E."/>
            <person name="Klenk H.-P."/>
            <person name="Eisen J.A."/>
        </authorList>
    </citation>
    <scope>NUCLEOTIDE SEQUENCE [LARGE SCALE GENOMIC DNA]</scope>
    <source>
        <strain evidence="2">DSM 4017 / NBRC 107636 / OCM 62 / WeN5</strain>
    </source>
</reference>
<name>F7XQ98_METZD</name>
<dbReference type="Proteomes" id="UP000006622">
    <property type="component" value="Chromosome"/>
</dbReference>
<gene>
    <name evidence="1" type="ordered locus">Mzhil_1725</name>
</gene>
<keyword evidence="2" id="KW-1185">Reference proteome</keyword>
<evidence type="ECO:0000313" key="2">
    <source>
        <dbReference type="Proteomes" id="UP000006622"/>
    </source>
</evidence>
<dbReference type="HOGENOM" id="CLU_734907_0_0_2"/>
<dbReference type="EMBL" id="CP002101">
    <property type="protein sequence ID" value="AEH61560.1"/>
    <property type="molecule type" value="Genomic_DNA"/>
</dbReference>
<dbReference type="KEGG" id="mzh:Mzhil_1725"/>
<organism evidence="1 2">
    <name type="scientific">Methanosalsum zhilinae (strain DSM 4017 / NBRC 107636 / OCM 62 / WeN5)</name>
    <name type="common">Methanohalophilus zhilinae</name>
    <dbReference type="NCBI Taxonomy" id="679901"/>
    <lineage>
        <taxon>Archaea</taxon>
        <taxon>Methanobacteriati</taxon>
        <taxon>Methanobacteriota</taxon>
        <taxon>Stenosarchaea group</taxon>
        <taxon>Methanomicrobia</taxon>
        <taxon>Methanosarcinales</taxon>
        <taxon>Methanosarcinaceae</taxon>
        <taxon>Methanosalsum</taxon>
    </lineage>
</organism>
<dbReference type="OrthoDB" id="131953at2157"/>
<dbReference type="RefSeq" id="WP_013898996.1">
    <property type="nucleotide sequence ID" value="NC_015676.1"/>
</dbReference>
<accession>F7XQ98</accession>
<dbReference type="GeneID" id="10823366"/>
<dbReference type="AlphaFoldDB" id="F7XQ98"/>
<protein>
    <submittedName>
        <fullName evidence="1">Uncharacterized protein</fullName>
    </submittedName>
</protein>